<evidence type="ECO:0000313" key="3">
    <source>
        <dbReference type="Proteomes" id="UP000054321"/>
    </source>
</evidence>
<sequence length="135" mass="14917">MSPPPSNRQRPVSPYYESNLHHTGMLPPPHDEDVEGSMENTEGNDFHESDFDNILSKRQKLSDSLGSRTALSSHDRQSQHSLSISVDAEDNKVGGSESIFVDNLTSTAKTIPDILESGFLTEPRLCSEVTDTCRD</sequence>
<dbReference type="Proteomes" id="UP000054321">
    <property type="component" value="Unassembled WGS sequence"/>
</dbReference>
<dbReference type="AlphaFoldDB" id="A0A0C3CV81"/>
<proteinExistence type="predicted"/>
<feature type="compositionally biased region" description="Polar residues" evidence="1">
    <location>
        <begin position="62"/>
        <end position="72"/>
    </location>
</feature>
<evidence type="ECO:0000256" key="1">
    <source>
        <dbReference type="SAM" id="MobiDB-lite"/>
    </source>
</evidence>
<dbReference type="HOGENOM" id="CLU_1886372_0_0_1"/>
<accession>A0A0C3CV81</accession>
<gene>
    <name evidence="2" type="ORF">OIDMADRAFT_52737</name>
</gene>
<evidence type="ECO:0000313" key="2">
    <source>
        <dbReference type="EMBL" id="KIN02914.1"/>
    </source>
</evidence>
<dbReference type="EMBL" id="KN832874">
    <property type="protein sequence ID" value="KIN02914.1"/>
    <property type="molecule type" value="Genomic_DNA"/>
</dbReference>
<feature type="region of interest" description="Disordered" evidence="1">
    <location>
        <begin position="1"/>
        <end position="92"/>
    </location>
</feature>
<protein>
    <submittedName>
        <fullName evidence="2">Uncharacterized protein</fullName>
    </submittedName>
</protein>
<keyword evidence="3" id="KW-1185">Reference proteome</keyword>
<organism evidence="2 3">
    <name type="scientific">Oidiodendron maius (strain Zn)</name>
    <dbReference type="NCBI Taxonomy" id="913774"/>
    <lineage>
        <taxon>Eukaryota</taxon>
        <taxon>Fungi</taxon>
        <taxon>Dikarya</taxon>
        <taxon>Ascomycota</taxon>
        <taxon>Pezizomycotina</taxon>
        <taxon>Leotiomycetes</taxon>
        <taxon>Leotiomycetes incertae sedis</taxon>
        <taxon>Myxotrichaceae</taxon>
        <taxon>Oidiodendron</taxon>
    </lineage>
</organism>
<reference evidence="2 3" key="1">
    <citation type="submission" date="2014-04" db="EMBL/GenBank/DDBJ databases">
        <authorList>
            <consortium name="DOE Joint Genome Institute"/>
            <person name="Kuo A."/>
            <person name="Martino E."/>
            <person name="Perotto S."/>
            <person name="Kohler A."/>
            <person name="Nagy L.G."/>
            <person name="Floudas D."/>
            <person name="Copeland A."/>
            <person name="Barry K.W."/>
            <person name="Cichocki N."/>
            <person name="Veneault-Fourrey C."/>
            <person name="LaButti K."/>
            <person name="Lindquist E.A."/>
            <person name="Lipzen A."/>
            <person name="Lundell T."/>
            <person name="Morin E."/>
            <person name="Murat C."/>
            <person name="Sun H."/>
            <person name="Tunlid A."/>
            <person name="Henrissat B."/>
            <person name="Grigoriev I.V."/>
            <person name="Hibbett D.S."/>
            <person name="Martin F."/>
            <person name="Nordberg H.P."/>
            <person name="Cantor M.N."/>
            <person name="Hua S.X."/>
        </authorList>
    </citation>
    <scope>NUCLEOTIDE SEQUENCE [LARGE SCALE GENOMIC DNA]</scope>
    <source>
        <strain evidence="2 3">Zn</strain>
    </source>
</reference>
<name>A0A0C3CV81_OIDMZ</name>
<dbReference type="InParanoid" id="A0A0C3CV81"/>
<reference evidence="3" key="2">
    <citation type="submission" date="2015-01" db="EMBL/GenBank/DDBJ databases">
        <title>Evolutionary Origins and Diversification of the Mycorrhizal Mutualists.</title>
        <authorList>
            <consortium name="DOE Joint Genome Institute"/>
            <consortium name="Mycorrhizal Genomics Consortium"/>
            <person name="Kohler A."/>
            <person name="Kuo A."/>
            <person name="Nagy L.G."/>
            <person name="Floudas D."/>
            <person name="Copeland A."/>
            <person name="Barry K.W."/>
            <person name="Cichocki N."/>
            <person name="Veneault-Fourrey C."/>
            <person name="LaButti K."/>
            <person name="Lindquist E.A."/>
            <person name="Lipzen A."/>
            <person name="Lundell T."/>
            <person name="Morin E."/>
            <person name="Murat C."/>
            <person name="Riley R."/>
            <person name="Ohm R."/>
            <person name="Sun H."/>
            <person name="Tunlid A."/>
            <person name="Henrissat B."/>
            <person name="Grigoriev I.V."/>
            <person name="Hibbett D.S."/>
            <person name="Martin F."/>
        </authorList>
    </citation>
    <scope>NUCLEOTIDE SEQUENCE [LARGE SCALE GENOMIC DNA]</scope>
    <source>
        <strain evidence="3">Zn</strain>
    </source>
</reference>